<organism evidence="2 3">
    <name type="scientific">Seiridium cardinale</name>
    <dbReference type="NCBI Taxonomy" id="138064"/>
    <lineage>
        <taxon>Eukaryota</taxon>
        <taxon>Fungi</taxon>
        <taxon>Dikarya</taxon>
        <taxon>Ascomycota</taxon>
        <taxon>Pezizomycotina</taxon>
        <taxon>Sordariomycetes</taxon>
        <taxon>Xylariomycetidae</taxon>
        <taxon>Amphisphaeriales</taxon>
        <taxon>Sporocadaceae</taxon>
        <taxon>Seiridium</taxon>
    </lineage>
</organism>
<dbReference type="Gene3D" id="3.90.1200.10">
    <property type="match status" value="1"/>
</dbReference>
<dbReference type="InterPro" id="IPR011009">
    <property type="entry name" value="Kinase-like_dom_sf"/>
</dbReference>
<accession>A0ABR2XNV9</accession>
<feature type="domain" description="Aminoglycoside phosphotransferase" evidence="1">
    <location>
        <begin position="110"/>
        <end position="313"/>
    </location>
</feature>
<gene>
    <name evidence="2" type="ORF">SCAR479_07977</name>
</gene>
<dbReference type="EMBL" id="JARVKM010000035">
    <property type="protein sequence ID" value="KAK9775301.1"/>
    <property type="molecule type" value="Genomic_DNA"/>
</dbReference>
<evidence type="ECO:0000313" key="3">
    <source>
        <dbReference type="Proteomes" id="UP001465668"/>
    </source>
</evidence>
<protein>
    <submittedName>
        <fullName evidence="2">Aminoglycoside phosphotransferase domain-containing protein</fullName>
    </submittedName>
</protein>
<dbReference type="Proteomes" id="UP001465668">
    <property type="component" value="Unassembled WGS sequence"/>
</dbReference>
<comment type="caution">
    <text evidence="2">The sequence shown here is derived from an EMBL/GenBank/DDBJ whole genome shotgun (WGS) entry which is preliminary data.</text>
</comment>
<dbReference type="InterPro" id="IPR002575">
    <property type="entry name" value="Aminoglycoside_PTrfase"/>
</dbReference>
<dbReference type="InterPro" id="IPR051678">
    <property type="entry name" value="AGP_Transferase"/>
</dbReference>
<dbReference type="PANTHER" id="PTHR21310:SF15">
    <property type="entry name" value="AMINOGLYCOSIDE PHOSPHOTRANSFERASE DOMAIN-CONTAINING PROTEIN"/>
    <property type="match status" value="1"/>
</dbReference>
<dbReference type="Pfam" id="PF01636">
    <property type="entry name" value="APH"/>
    <property type="match status" value="1"/>
</dbReference>
<reference evidence="2 3" key="1">
    <citation type="submission" date="2024-02" db="EMBL/GenBank/DDBJ databases">
        <title>First draft genome assembly of two strains of Seiridium cardinale.</title>
        <authorList>
            <person name="Emiliani G."/>
            <person name="Scali E."/>
        </authorList>
    </citation>
    <scope>NUCLEOTIDE SEQUENCE [LARGE SCALE GENOMIC DNA]</scope>
    <source>
        <strain evidence="2 3">BM-138-000479</strain>
    </source>
</reference>
<dbReference type="Gene3D" id="3.30.200.20">
    <property type="entry name" value="Phosphorylase Kinase, domain 1"/>
    <property type="match status" value="1"/>
</dbReference>
<evidence type="ECO:0000313" key="2">
    <source>
        <dbReference type="EMBL" id="KAK9775301.1"/>
    </source>
</evidence>
<keyword evidence="3" id="KW-1185">Reference proteome</keyword>
<dbReference type="PANTHER" id="PTHR21310">
    <property type="entry name" value="AMINOGLYCOSIDE PHOSPHOTRANSFERASE-RELATED-RELATED"/>
    <property type="match status" value="1"/>
</dbReference>
<proteinExistence type="predicted"/>
<evidence type="ECO:0000259" key="1">
    <source>
        <dbReference type="Pfam" id="PF01636"/>
    </source>
</evidence>
<name>A0ABR2XNV9_9PEZI</name>
<dbReference type="SUPFAM" id="SSF56112">
    <property type="entry name" value="Protein kinase-like (PK-like)"/>
    <property type="match status" value="1"/>
</dbReference>
<sequence length="413" mass="46194">MGNNSLDQHSEGNLLAFAGYQWTYFTSLQDGPLRSRAESFLGSVNWLALLDYASRKRAGTKCVLLPDIGLGQNHMVRIIEFTDGIRWVARLRLPPQVTADVNEDNRETMAKCEHATISVVQERTSIQIPHVYAFEAQNDSDIGAPFMLMDCLEGNVGMDLGMQVPSEYKQSFFMGLAKIHSFNIQVQLSMVQLPKIGTIISINEDGTYEQGPIPGLGGPFDTATDFFQAWADNAKFGMADEQLRKALGPYADEILPSVSSFPKSIRDLSHKLSIRDQGPFPLCHGDFGHNNIIVDDKYRIIGVIDWEMAYAGPWEIFSDFPLTLSTVPPAMDAPWNYDEAGTPKDADLVKQFADQKDYVEAVKKEENSLVGTHHLSQALEDSRRQQLATAMRLYQNGKAGWYSKVVDRFVLDK</sequence>